<dbReference type="EMBL" id="OUUY01000097">
    <property type="protein sequence ID" value="SPQ01297.1"/>
    <property type="molecule type" value="Genomic_DNA"/>
</dbReference>
<reference evidence="11" key="1">
    <citation type="submission" date="2018-03" db="EMBL/GenBank/DDBJ databases">
        <authorList>
            <person name="Zecchin S."/>
        </authorList>
    </citation>
    <scope>NUCLEOTIDE SEQUENCE [LARGE SCALE GENOMIC DNA]</scope>
</reference>
<evidence type="ECO:0000256" key="7">
    <source>
        <dbReference type="ARBA" id="ARBA00023204"/>
    </source>
</evidence>
<protein>
    <recommendedName>
        <fullName evidence="3">methylated-DNA--[protein]-cysteine S-methyltransferase</fullName>
        <ecNumber evidence="3">2.1.1.63</ecNumber>
    </recommendedName>
</protein>
<keyword evidence="5 10" id="KW-0808">Transferase</keyword>
<dbReference type="Gene3D" id="3.30.160.70">
    <property type="entry name" value="Methylated DNA-protein cysteine methyltransferase domain"/>
    <property type="match status" value="1"/>
</dbReference>
<keyword evidence="4 10" id="KW-0489">Methyltransferase</keyword>
<keyword evidence="11" id="KW-1185">Reference proteome</keyword>
<organism evidence="10 11">
    <name type="scientific">Candidatus Sulfobium mesophilum</name>
    <dbReference type="NCBI Taxonomy" id="2016548"/>
    <lineage>
        <taxon>Bacteria</taxon>
        <taxon>Pseudomonadati</taxon>
        <taxon>Nitrospirota</taxon>
        <taxon>Nitrospiria</taxon>
        <taxon>Nitrospirales</taxon>
        <taxon>Nitrospiraceae</taxon>
        <taxon>Candidatus Sulfobium</taxon>
    </lineage>
</organism>
<evidence type="ECO:0000256" key="8">
    <source>
        <dbReference type="ARBA" id="ARBA00049348"/>
    </source>
</evidence>
<evidence type="ECO:0000256" key="5">
    <source>
        <dbReference type="ARBA" id="ARBA00022679"/>
    </source>
</evidence>
<dbReference type="SUPFAM" id="SSF46767">
    <property type="entry name" value="Methylated DNA-protein cysteine methyltransferase, C-terminal domain"/>
    <property type="match status" value="1"/>
</dbReference>
<dbReference type="EC" id="2.1.1.63" evidence="3"/>
<comment type="similarity">
    <text evidence="2">Belongs to the MGMT family.</text>
</comment>
<evidence type="ECO:0000256" key="3">
    <source>
        <dbReference type="ARBA" id="ARBA00011918"/>
    </source>
</evidence>
<dbReference type="PANTHER" id="PTHR10815">
    <property type="entry name" value="METHYLATED-DNA--PROTEIN-CYSTEINE METHYLTRANSFERASE"/>
    <property type="match status" value="1"/>
</dbReference>
<comment type="catalytic activity">
    <reaction evidence="1">
        <text>a 4-O-methyl-thymidine in DNA + L-cysteinyl-[protein] = a thymidine in DNA + S-methyl-L-cysteinyl-[protein]</text>
        <dbReference type="Rhea" id="RHEA:53428"/>
        <dbReference type="Rhea" id="RHEA-COMP:10131"/>
        <dbReference type="Rhea" id="RHEA-COMP:10132"/>
        <dbReference type="Rhea" id="RHEA-COMP:13555"/>
        <dbReference type="Rhea" id="RHEA-COMP:13556"/>
        <dbReference type="ChEBI" id="CHEBI:29950"/>
        <dbReference type="ChEBI" id="CHEBI:82612"/>
        <dbReference type="ChEBI" id="CHEBI:137386"/>
        <dbReference type="ChEBI" id="CHEBI:137387"/>
        <dbReference type="EC" id="2.1.1.63"/>
    </reaction>
</comment>
<dbReference type="InterPro" id="IPR036631">
    <property type="entry name" value="MGMT_N_sf"/>
</dbReference>
<dbReference type="Proteomes" id="UP000245125">
    <property type="component" value="Unassembled WGS sequence"/>
</dbReference>
<proteinExistence type="inferred from homology"/>
<dbReference type="PANTHER" id="PTHR10815:SF12">
    <property type="entry name" value="METHYLATED-DNA--PROTEIN-CYSTEINE METHYLTRANSFERASE, INDUCIBLE"/>
    <property type="match status" value="1"/>
</dbReference>
<evidence type="ECO:0000313" key="11">
    <source>
        <dbReference type="Proteomes" id="UP000245125"/>
    </source>
</evidence>
<dbReference type="Gene3D" id="1.10.10.10">
    <property type="entry name" value="Winged helix-like DNA-binding domain superfamily/Winged helix DNA-binding domain"/>
    <property type="match status" value="1"/>
</dbReference>
<dbReference type="FunFam" id="1.10.10.10:FF:000214">
    <property type="entry name" value="Methylated-DNA--protein-cysteine methyltransferase"/>
    <property type="match status" value="1"/>
</dbReference>
<dbReference type="SUPFAM" id="SSF53155">
    <property type="entry name" value="Methylated DNA-protein cysteine methyltransferase domain"/>
    <property type="match status" value="1"/>
</dbReference>
<accession>A0A2U3QIR3</accession>
<dbReference type="NCBIfam" id="TIGR00589">
    <property type="entry name" value="ogt"/>
    <property type="match status" value="1"/>
</dbReference>
<dbReference type="CDD" id="cd06445">
    <property type="entry name" value="ATase"/>
    <property type="match status" value="1"/>
</dbReference>
<dbReference type="InterPro" id="IPR001497">
    <property type="entry name" value="MethylDNA_cys_MeTrfase_AS"/>
</dbReference>
<gene>
    <name evidence="10" type="primary">ogt</name>
    <name evidence="10" type="ORF">NBG4_50029</name>
</gene>
<dbReference type="Pfam" id="PF01035">
    <property type="entry name" value="DNA_binding_1"/>
    <property type="match status" value="1"/>
</dbReference>
<evidence type="ECO:0000256" key="1">
    <source>
        <dbReference type="ARBA" id="ARBA00001286"/>
    </source>
</evidence>
<dbReference type="InterPro" id="IPR014048">
    <property type="entry name" value="MethylDNA_cys_MeTrfase_DNA-bd"/>
</dbReference>
<keyword evidence="7" id="KW-0234">DNA repair</keyword>
<dbReference type="GO" id="GO:0032259">
    <property type="term" value="P:methylation"/>
    <property type="evidence" value="ECO:0007669"/>
    <property type="project" value="UniProtKB-KW"/>
</dbReference>
<dbReference type="AlphaFoldDB" id="A0A2U3QIR3"/>
<dbReference type="GO" id="GO:0003908">
    <property type="term" value="F:methylated-DNA-[protein]-cysteine S-methyltransferase activity"/>
    <property type="evidence" value="ECO:0007669"/>
    <property type="project" value="UniProtKB-EC"/>
</dbReference>
<evidence type="ECO:0000313" key="10">
    <source>
        <dbReference type="EMBL" id="SPQ01297.1"/>
    </source>
</evidence>
<comment type="catalytic activity">
    <reaction evidence="8">
        <text>a 6-O-methyl-2'-deoxyguanosine in DNA + L-cysteinyl-[protein] = S-methyl-L-cysteinyl-[protein] + a 2'-deoxyguanosine in DNA</text>
        <dbReference type="Rhea" id="RHEA:24000"/>
        <dbReference type="Rhea" id="RHEA-COMP:10131"/>
        <dbReference type="Rhea" id="RHEA-COMP:10132"/>
        <dbReference type="Rhea" id="RHEA-COMP:11367"/>
        <dbReference type="Rhea" id="RHEA-COMP:11368"/>
        <dbReference type="ChEBI" id="CHEBI:29950"/>
        <dbReference type="ChEBI" id="CHEBI:82612"/>
        <dbReference type="ChEBI" id="CHEBI:85445"/>
        <dbReference type="ChEBI" id="CHEBI:85448"/>
        <dbReference type="EC" id="2.1.1.63"/>
    </reaction>
</comment>
<keyword evidence="6" id="KW-0227">DNA damage</keyword>
<evidence type="ECO:0000256" key="6">
    <source>
        <dbReference type="ARBA" id="ARBA00022763"/>
    </source>
</evidence>
<dbReference type="InterPro" id="IPR036217">
    <property type="entry name" value="MethylDNA_cys_MeTrfase_DNAb"/>
</dbReference>
<dbReference type="PROSITE" id="PS00374">
    <property type="entry name" value="MGMT"/>
    <property type="match status" value="1"/>
</dbReference>
<sequence>MKQKRSENIGYYDILDTPLGMLYLVFNSSFLTGVAFQRPAGILLKKTEETAFVKKELTEYFGKGRRDFTCRTAFTEGTDFEKLVWDTLREIPYAETRTYKWMAEKVGHSHAFRAVGNALGKNPIPIIFPCHRVIESDGSLGGYSSGEEIKRRLLEFEYYTRLSGS</sequence>
<dbReference type="InterPro" id="IPR036388">
    <property type="entry name" value="WH-like_DNA-bd_sf"/>
</dbReference>
<feature type="domain" description="Methylated-DNA-[protein]-cysteine S-methyltransferase DNA binding" evidence="9">
    <location>
        <begin position="79"/>
        <end position="157"/>
    </location>
</feature>
<dbReference type="GO" id="GO:0006281">
    <property type="term" value="P:DNA repair"/>
    <property type="evidence" value="ECO:0007669"/>
    <property type="project" value="UniProtKB-KW"/>
</dbReference>
<evidence type="ECO:0000259" key="9">
    <source>
        <dbReference type="Pfam" id="PF01035"/>
    </source>
</evidence>
<evidence type="ECO:0000256" key="2">
    <source>
        <dbReference type="ARBA" id="ARBA00008711"/>
    </source>
</evidence>
<dbReference type="OrthoDB" id="9811249at2"/>
<name>A0A2U3QIR3_9BACT</name>
<evidence type="ECO:0000256" key="4">
    <source>
        <dbReference type="ARBA" id="ARBA00022603"/>
    </source>
</evidence>